<dbReference type="InterPro" id="IPR038604">
    <property type="entry name" value="HopJ_sf"/>
</dbReference>
<name>A0AAN1VZ36_9PROT</name>
<proteinExistence type="predicted"/>
<sequence>MELKTFLQRLNDAPESIAFSDTMAVIDAHYDFTPTAFTNGTTRNEAGQNNGSCKLFSFARLQGLSQQQALACFGDYYRKDVLGNSEGTDHQNIRNFMKSGWDGIEFNGNALAPQKP</sequence>
<protein>
    <submittedName>
        <fullName evidence="1">Type III effector</fullName>
    </submittedName>
</protein>
<evidence type="ECO:0000313" key="2">
    <source>
        <dbReference type="Proteomes" id="UP001319121"/>
    </source>
</evidence>
<organism evidence="1 2">
    <name type="scientific">Ferrigenium kumadai</name>
    <dbReference type="NCBI Taxonomy" id="1682490"/>
    <lineage>
        <taxon>Bacteria</taxon>
        <taxon>Pseudomonadati</taxon>
        <taxon>Pseudomonadota</taxon>
        <taxon>Betaproteobacteria</taxon>
        <taxon>Nitrosomonadales</taxon>
        <taxon>Gallionellaceae</taxon>
        <taxon>Ferrigenium</taxon>
    </lineage>
</organism>
<dbReference type="Gene3D" id="3.20.160.10">
    <property type="entry name" value="vpa0580 domain like"/>
    <property type="match status" value="1"/>
</dbReference>
<dbReference type="InterPro" id="IPR014984">
    <property type="entry name" value="HopJ"/>
</dbReference>
<dbReference type="KEGG" id="fku:FGKAn22_05920"/>
<reference evidence="1 2" key="1">
    <citation type="submission" date="2019-03" db="EMBL/GenBank/DDBJ databases">
        <title>Complete genome sequence of Ferrigenium kumadai strain An22, a microaerophilic iron-oxidizing bacterium isolated from a paddy field soil.</title>
        <authorList>
            <person name="Watanabe T."/>
            <person name="Asakawa S."/>
        </authorList>
    </citation>
    <scope>NUCLEOTIDE SEQUENCE [LARGE SCALE GENOMIC DNA]</scope>
    <source>
        <strain evidence="1 2">An22</strain>
    </source>
</reference>
<dbReference type="Pfam" id="PF08888">
    <property type="entry name" value="HopJ"/>
    <property type="match status" value="1"/>
</dbReference>
<gene>
    <name evidence="1" type="ORF">FGKAn22_05920</name>
</gene>
<keyword evidence="2" id="KW-1185">Reference proteome</keyword>
<accession>A0AAN1VZ36</accession>
<dbReference type="Proteomes" id="UP001319121">
    <property type="component" value="Chromosome"/>
</dbReference>
<evidence type="ECO:0000313" key="1">
    <source>
        <dbReference type="EMBL" id="BBI98899.1"/>
    </source>
</evidence>
<dbReference type="AlphaFoldDB" id="A0AAN1VZ36"/>
<dbReference type="RefSeq" id="WP_212786507.1">
    <property type="nucleotide sequence ID" value="NZ_AP019536.1"/>
</dbReference>
<dbReference type="EMBL" id="AP019536">
    <property type="protein sequence ID" value="BBI98899.1"/>
    <property type="molecule type" value="Genomic_DNA"/>
</dbReference>